<keyword evidence="14" id="KW-1133">Transmembrane helix</keyword>
<dbReference type="Pfam" id="PF02518">
    <property type="entry name" value="HATPase_c"/>
    <property type="match status" value="1"/>
</dbReference>
<comment type="catalytic activity">
    <reaction evidence="1">
        <text>ATP + protein L-histidine = ADP + protein N-phospho-L-histidine.</text>
        <dbReference type="EC" id="2.7.13.3"/>
    </reaction>
</comment>
<dbReference type="InterPro" id="IPR036097">
    <property type="entry name" value="HisK_dim/P_sf"/>
</dbReference>
<dbReference type="GO" id="GO:0003700">
    <property type="term" value="F:DNA-binding transcription factor activity"/>
    <property type="evidence" value="ECO:0007669"/>
    <property type="project" value="InterPro"/>
</dbReference>
<reference evidence="18 19" key="2">
    <citation type="submission" date="2020-08" db="EMBL/GenBank/DDBJ databases">
        <title>Adhaeribacter dokdonensis sp. nov., isolated from the rhizosphere of Elymus tsukushiensis, a plant native to the Dokdo Islands, Republic of Korea.</title>
        <authorList>
            <person name="Ghim S.Y."/>
        </authorList>
    </citation>
    <scope>NUCLEOTIDE SEQUENCE [LARGE SCALE GENOMIC DNA]</scope>
    <source>
        <strain evidence="18 19">KUDC8001</strain>
    </source>
</reference>
<feature type="coiled-coil region" evidence="13">
    <location>
        <begin position="372"/>
        <end position="399"/>
    </location>
</feature>
<dbReference type="FunFam" id="3.30.565.10:FF:000037">
    <property type="entry name" value="Hybrid sensor histidine kinase/response regulator"/>
    <property type="match status" value="1"/>
</dbReference>
<keyword evidence="14" id="KW-0472">Membrane</keyword>
<keyword evidence="11" id="KW-0804">Transcription</keyword>
<gene>
    <name evidence="18" type="ORF">HUW48_16115</name>
</gene>
<evidence type="ECO:0000256" key="7">
    <source>
        <dbReference type="ARBA" id="ARBA00022840"/>
    </source>
</evidence>
<keyword evidence="13" id="KW-0175">Coiled coil</keyword>
<evidence type="ECO:0000256" key="10">
    <source>
        <dbReference type="ARBA" id="ARBA00023125"/>
    </source>
</evidence>
<dbReference type="Pfam" id="PF12833">
    <property type="entry name" value="HTH_18"/>
    <property type="match status" value="1"/>
</dbReference>
<dbReference type="SUPFAM" id="SSF47384">
    <property type="entry name" value="Homodimeric domain of signal transducing histidine kinase"/>
    <property type="match status" value="1"/>
</dbReference>
<evidence type="ECO:0000256" key="11">
    <source>
        <dbReference type="ARBA" id="ARBA00023163"/>
    </source>
</evidence>
<evidence type="ECO:0000256" key="14">
    <source>
        <dbReference type="SAM" id="Phobius"/>
    </source>
</evidence>
<dbReference type="Gene3D" id="1.10.10.60">
    <property type="entry name" value="Homeodomain-like"/>
    <property type="match status" value="1"/>
</dbReference>
<dbReference type="Gene3D" id="3.40.50.2300">
    <property type="match status" value="3"/>
</dbReference>
<dbReference type="Pfam" id="PF13407">
    <property type="entry name" value="Peripla_BP_4"/>
    <property type="match status" value="1"/>
</dbReference>
<organism evidence="18 19">
    <name type="scientific">Adhaeribacter radiodurans</name>
    <dbReference type="NCBI Taxonomy" id="2745197"/>
    <lineage>
        <taxon>Bacteria</taxon>
        <taxon>Pseudomonadati</taxon>
        <taxon>Bacteroidota</taxon>
        <taxon>Cytophagia</taxon>
        <taxon>Cytophagales</taxon>
        <taxon>Hymenobacteraceae</taxon>
        <taxon>Adhaeribacter</taxon>
    </lineage>
</organism>
<evidence type="ECO:0000256" key="9">
    <source>
        <dbReference type="ARBA" id="ARBA00023015"/>
    </source>
</evidence>
<evidence type="ECO:0000256" key="1">
    <source>
        <dbReference type="ARBA" id="ARBA00000085"/>
    </source>
</evidence>
<keyword evidence="4" id="KW-0808">Transferase</keyword>
<dbReference type="SMART" id="SM00448">
    <property type="entry name" value="REC"/>
    <property type="match status" value="1"/>
</dbReference>
<dbReference type="Pfam" id="PF00512">
    <property type="entry name" value="HisKA"/>
    <property type="match status" value="1"/>
</dbReference>
<dbReference type="SMART" id="SM00388">
    <property type="entry name" value="HisKA"/>
    <property type="match status" value="1"/>
</dbReference>
<dbReference type="Proteomes" id="UP000514509">
    <property type="component" value="Chromosome"/>
</dbReference>
<keyword evidence="6" id="KW-0418">Kinase</keyword>
<evidence type="ECO:0000259" key="16">
    <source>
        <dbReference type="PROSITE" id="PS50109"/>
    </source>
</evidence>
<name>A0A7L7L9G6_9BACT</name>
<dbReference type="InterPro" id="IPR001789">
    <property type="entry name" value="Sig_transdc_resp-reg_receiver"/>
</dbReference>
<dbReference type="PRINTS" id="PR00344">
    <property type="entry name" value="BCTRLSENSOR"/>
</dbReference>
<accession>A0A7L7L9G6</accession>
<dbReference type="CDD" id="cd00082">
    <property type="entry name" value="HisKA"/>
    <property type="match status" value="1"/>
</dbReference>
<feature type="domain" description="Histidine kinase" evidence="16">
    <location>
        <begin position="406"/>
        <end position="622"/>
    </location>
</feature>
<dbReference type="InterPro" id="IPR028082">
    <property type="entry name" value="Peripla_BP_I"/>
</dbReference>
<evidence type="ECO:0000256" key="2">
    <source>
        <dbReference type="ARBA" id="ARBA00012438"/>
    </source>
</evidence>
<dbReference type="SMART" id="SM00387">
    <property type="entry name" value="HATPase_c"/>
    <property type="match status" value="1"/>
</dbReference>
<evidence type="ECO:0000256" key="6">
    <source>
        <dbReference type="ARBA" id="ARBA00022777"/>
    </source>
</evidence>
<keyword evidence="9" id="KW-0805">Transcription regulation</keyword>
<dbReference type="EMBL" id="CP055153">
    <property type="protein sequence ID" value="QMU29471.1"/>
    <property type="molecule type" value="Genomic_DNA"/>
</dbReference>
<dbReference type="SMART" id="SM00342">
    <property type="entry name" value="HTH_ARAC"/>
    <property type="match status" value="1"/>
</dbReference>
<evidence type="ECO:0000259" key="17">
    <source>
        <dbReference type="PROSITE" id="PS50110"/>
    </source>
</evidence>
<evidence type="ECO:0000256" key="12">
    <source>
        <dbReference type="PROSITE-ProRule" id="PRU00169"/>
    </source>
</evidence>
<dbReference type="GO" id="GO:0000155">
    <property type="term" value="F:phosphorelay sensor kinase activity"/>
    <property type="evidence" value="ECO:0007669"/>
    <property type="project" value="InterPro"/>
</dbReference>
<dbReference type="PANTHER" id="PTHR43547">
    <property type="entry name" value="TWO-COMPONENT HISTIDINE KINASE"/>
    <property type="match status" value="1"/>
</dbReference>
<dbReference type="AlphaFoldDB" id="A0A7L7L9G6"/>
<evidence type="ECO:0000256" key="13">
    <source>
        <dbReference type="SAM" id="Coils"/>
    </source>
</evidence>
<feature type="transmembrane region" description="Helical" evidence="14">
    <location>
        <begin position="339"/>
        <end position="363"/>
    </location>
</feature>
<dbReference type="Gene3D" id="1.10.287.130">
    <property type="match status" value="1"/>
</dbReference>
<keyword evidence="3 12" id="KW-0597">Phosphoprotein</keyword>
<dbReference type="InterPro" id="IPR018062">
    <property type="entry name" value="HTH_AraC-typ_CS"/>
</dbReference>
<dbReference type="SUPFAM" id="SSF46689">
    <property type="entry name" value="Homeodomain-like"/>
    <property type="match status" value="1"/>
</dbReference>
<dbReference type="InterPro" id="IPR003594">
    <property type="entry name" value="HATPase_dom"/>
</dbReference>
<evidence type="ECO:0000313" key="18">
    <source>
        <dbReference type="EMBL" id="QMU29471.1"/>
    </source>
</evidence>
<dbReference type="PROSITE" id="PS50109">
    <property type="entry name" value="HIS_KIN"/>
    <property type="match status" value="1"/>
</dbReference>
<dbReference type="GO" id="GO:0043565">
    <property type="term" value="F:sequence-specific DNA binding"/>
    <property type="evidence" value="ECO:0007669"/>
    <property type="project" value="InterPro"/>
</dbReference>
<dbReference type="InterPro" id="IPR036890">
    <property type="entry name" value="HATPase_C_sf"/>
</dbReference>
<evidence type="ECO:0000313" key="19">
    <source>
        <dbReference type="Proteomes" id="UP000514509"/>
    </source>
</evidence>
<dbReference type="InterPro" id="IPR004358">
    <property type="entry name" value="Sig_transdc_His_kin-like_C"/>
</dbReference>
<dbReference type="FunFam" id="1.10.287.130:FF:000045">
    <property type="entry name" value="Two-component system sensor histidine kinase/response regulator"/>
    <property type="match status" value="1"/>
</dbReference>
<dbReference type="InterPro" id="IPR011006">
    <property type="entry name" value="CheY-like_superfamily"/>
</dbReference>
<dbReference type="InterPro" id="IPR009057">
    <property type="entry name" value="Homeodomain-like_sf"/>
</dbReference>
<dbReference type="InterPro" id="IPR025997">
    <property type="entry name" value="SBP_2_dom"/>
</dbReference>
<dbReference type="Gene3D" id="3.30.565.10">
    <property type="entry name" value="Histidine kinase-like ATPase, C-terminal domain"/>
    <property type="match status" value="1"/>
</dbReference>
<dbReference type="PROSITE" id="PS00041">
    <property type="entry name" value="HTH_ARAC_FAMILY_1"/>
    <property type="match status" value="1"/>
</dbReference>
<dbReference type="CDD" id="cd06308">
    <property type="entry name" value="PBP1_sensor_kinase-like"/>
    <property type="match status" value="1"/>
</dbReference>
<dbReference type="SUPFAM" id="SSF52172">
    <property type="entry name" value="CheY-like"/>
    <property type="match status" value="1"/>
</dbReference>
<keyword evidence="14" id="KW-0812">Transmembrane</keyword>
<keyword evidence="19" id="KW-1185">Reference proteome</keyword>
<keyword evidence="8" id="KW-0902">Two-component regulatory system</keyword>
<dbReference type="InterPro" id="IPR018060">
    <property type="entry name" value="HTH_AraC"/>
</dbReference>
<dbReference type="SUPFAM" id="SSF53822">
    <property type="entry name" value="Periplasmic binding protein-like I"/>
    <property type="match status" value="1"/>
</dbReference>
<dbReference type="PROSITE" id="PS01124">
    <property type="entry name" value="HTH_ARAC_FAMILY_2"/>
    <property type="match status" value="1"/>
</dbReference>
<dbReference type="Pfam" id="PF00072">
    <property type="entry name" value="Response_reg"/>
    <property type="match status" value="1"/>
</dbReference>
<dbReference type="GO" id="GO:0005524">
    <property type="term" value="F:ATP binding"/>
    <property type="evidence" value="ECO:0007669"/>
    <property type="project" value="UniProtKB-KW"/>
</dbReference>
<dbReference type="RefSeq" id="WP_182411930.1">
    <property type="nucleotide sequence ID" value="NZ_CP055153.1"/>
</dbReference>
<dbReference type="KEGG" id="add:HUW48_16115"/>
<keyword evidence="7" id="KW-0067">ATP-binding</keyword>
<proteinExistence type="predicted"/>
<dbReference type="InterPro" id="IPR003661">
    <property type="entry name" value="HisK_dim/P_dom"/>
</dbReference>
<evidence type="ECO:0000256" key="3">
    <source>
        <dbReference type="ARBA" id="ARBA00022553"/>
    </source>
</evidence>
<dbReference type="InterPro" id="IPR005467">
    <property type="entry name" value="His_kinase_dom"/>
</dbReference>
<feature type="domain" description="HTH araC/xylS-type" evidence="15">
    <location>
        <begin position="813"/>
        <end position="912"/>
    </location>
</feature>
<evidence type="ECO:0000256" key="4">
    <source>
        <dbReference type="ARBA" id="ARBA00022679"/>
    </source>
</evidence>
<evidence type="ECO:0000256" key="5">
    <source>
        <dbReference type="ARBA" id="ARBA00022741"/>
    </source>
</evidence>
<evidence type="ECO:0000256" key="8">
    <source>
        <dbReference type="ARBA" id="ARBA00023012"/>
    </source>
</evidence>
<dbReference type="EC" id="2.7.13.3" evidence="2"/>
<reference evidence="18 19" key="1">
    <citation type="submission" date="2020-06" db="EMBL/GenBank/DDBJ databases">
        <authorList>
            <person name="Hwang Y.J."/>
        </authorList>
    </citation>
    <scope>NUCLEOTIDE SEQUENCE [LARGE SCALE GENOMIC DNA]</scope>
    <source>
        <strain evidence="18 19">KUDC8001</strain>
    </source>
</reference>
<dbReference type="PROSITE" id="PS50110">
    <property type="entry name" value="RESPONSE_REGULATORY"/>
    <property type="match status" value="1"/>
</dbReference>
<feature type="modified residue" description="4-aspartylphosphate" evidence="12">
    <location>
        <position position="713"/>
    </location>
</feature>
<evidence type="ECO:0000259" key="15">
    <source>
        <dbReference type="PROSITE" id="PS01124"/>
    </source>
</evidence>
<protein>
    <recommendedName>
        <fullName evidence="2">histidine kinase</fullName>
        <ecNumber evidence="2">2.7.13.3</ecNumber>
    </recommendedName>
</protein>
<keyword evidence="5" id="KW-0547">Nucleotide-binding</keyword>
<dbReference type="PANTHER" id="PTHR43547:SF2">
    <property type="entry name" value="HYBRID SIGNAL TRANSDUCTION HISTIDINE KINASE C"/>
    <property type="match status" value="1"/>
</dbReference>
<keyword evidence="10" id="KW-0238">DNA-binding</keyword>
<sequence>MLLRISIFILLFPFFLIPACKEKEAPKYVIGFSQCTGDDAWRRDMLRGMQRELAFHPEVDFLYRDAKGNSGKQVEQIKELLTSNINLLIVSPNEAEPITPVVEQAYQNGIPVVVVDRKTASSFYTAYVGGNNYEVGKTAGQYIGAYLHGKGKVVEITGLPTSSPSIERHKGFLDAIRNYPNIQVIRVIAGDWEKKIAKQKLTALFDSIKQADLVFAQNEVMALGTYEVWRERGISPRTKIVGIDGLAGPLGDIQMVHDGLIDATVLYPTGGEEAIRTAVQILEKKPFTKENILNTAVIDPTNVRMIKMQTDKILNQQEDIERQQKHNEEQLRVYNNQRILLYTISGLLVVAIVLGCLALYSLVENKKINKILKLKNRKIIQQRNKIQEMADEAQAATESKFKFFTNISHEFRTPLTLILGPIDSLLHGKSDHLMVKQSLRLIQKNASRLLWLVNQLMDFRKLESGMIQVKATENDLIAFMREVMQPFEPMAKKSNIEFKLITNLSVLPVWFDVNMMDKVFFNLLSNAFKFTKTHGRIHILIEQDAALNQVHVKVRDTGIGMTEMEVNRAFELFYQANQDSNKGTGLGLPLSKEFIQLHHGEITVKSEPHQGTTFTIQLLLGSQHFKEEEKISAVVGEEGQLSKLIVAETGPIWQDSSNNESKSESILVIEDHPDLRSFLQYTLQANYQVFTAGEGELGLTKAIEKVPDLIICDLMLPDMKGIKVVASLKADLRTSHIPIIILTALNGLEQQIEGMQVGAELYLTKPFSPQVLKESVKSLLANRRLVKDYFANGEVLSPANSPSISKLDQKFLNDFKRIIDEKLADPNLSVDFLSREIGLSRVQLYRKVKALLNGNVNDYIQTARLTKSCHLLQQTSASIADVAYQVGFSSSTYFATAFKAKYGISPTDYKMQKSYLKTV</sequence>
<dbReference type="SUPFAM" id="SSF55874">
    <property type="entry name" value="ATPase domain of HSP90 chaperone/DNA topoisomerase II/histidine kinase"/>
    <property type="match status" value="1"/>
</dbReference>
<feature type="domain" description="Response regulatory" evidence="17">
    <location>
        <begin position="665"/>
        <end position="780"/>
    </location>
</feature>